<evidence type="ECO:0000313" key="5">
    <source>
        <dbReference type="Proteomes" id="UP000468943"/>
    </source>
</evidence>
<evidence type="ECO:0000256" key="1">
    <source>
        <dbReference type="ARBA" id="ARBA00023125"/>
    </source>
</evidence>
<dbReference type="CDD" id="cd00383">
    <property type="entry name" value="trans_reg_C"/>
    <property type="match status" value="1"/>
</dbReference>
<feature type="domain" description="OmpR/PhoB-type" evidence="3">
    <location>
        <begin position="29"/>
        <end position="127"/>
    </location>
</feature>
<evidence type="ECO:0000256" key="2">
    <source>
        <dbReference type="PROSITE-ProRule" id="PRU01091"/>
    </source>
</evidence>
<dbReference type="SUPFAM" id="SSF46894">
    <property type="entry name" value="C-terminal effector domain of the bipartite response regulators"/>
    <property type="match status" value="1"/>
</dbReference>
<dbReference type="GO" id="GO:0000160">
    <property type="term" value="P:phosphorelay signal transduction system"/>
    <property type="evidence" value="ECO:0007669"/>
    <property type="project" value="InterPro"/>
</dbReference>
<dbReference type="InterPro" id="IPR016032">
    <property type="entry name" value="Sig_transdc_resp-reg_C-effctor"/>
</dbReference>
<dbReference type="Pfam" id="PF00486">
    <property type="entry name" value="Trans_reg_C"/>
    <property type="match status" value="1"/>
</dbReference>
<feature type="DNA-binding region" description="OmpR/PhoB-type" evidence="2">
    <location>
        <begin position="29"/>
        <end position="127"/>
    </location>
</feature>
<evidence type="ECO:0000259" key="3">
    <source>
        <dbReference type="PROSITE" id="PS51755"/>
    </source>
</evidence>
<dbReference type="InterPro" id="IPR036388">
    <property type="entry name" value="WH-like_DNA-bd_sf"/>
</dbReference>
<dbReference type="SMART" id="SM00862">
    <property type="entry name" value="Trans_reg_C"/>
    <property type="match status" value="1"/>
</dbReference>
<dbReference type="PROSITE" id="PS51755">
    <property type="entry name" value="OMPR_PHOB"/>
    <property type="match status" value="1"/>
</dbReference>
<dbReference type="AlphaFoldDB" id="A0A6I4SJV3"/>
<reference evidence="4 5" key="1">
    <citation type="submission" date="2019-12" db="EMBL/GenBank/DDBJ databases">
        <title>Genomic-based taxomic classification of the family Erythrobacteraceae.</title>
        <authorList>
            <person name="Xu L."/>
        </authorList>
    </citation>
    <scope>NUCLEOTIDE SEQUENCE [LARGE SCALE GENOMIC DNA]</scope>
    <source>
        <strain evidence="4 5">JCM 17802</strain>
    </source>
</reference>
<organism evidence="4 5">
    <name type="scientific">Pontixanthobacter gangjinensis</name>
    <dbReference type="NCBI Taxonomy" id="1028742"/>
    <lineage>
        <taxon>Bacteria</taxon>
        <taxon>Pseudomonadati</taxon>
        <taxon>Pseudomonadota</taxon>
        <taxon>Alphaproteobacteria</taxon>
        <taxon>Sphingomonadales</taxon>
        <taxon>Erythrobacteraceae</taxon>
        <taxon>Pontixanthobacter</taxon>
    </lineage>
</organism>
<accession>A0A6I4SJV3</accession>
<gene>
    <name evidence="4" type="ORF">GRI36_04520</name>
</gene>
<evidence type="ECO:0000313" key="4">
    <source>
        <dbReference type="EMBL" id="MXO56141.1"/>
    </source>
</evidence>
<dbReference type="Gene3D" id="1.10.10.10">
    <property type="entry name" value="Winged helix-like DNA-binding domain superfamily/Winged helix DNA-binding domain"/>
    <property type="match status" value="1"/>
</dbReference>
<proteinExistence type="predicted"/>
<comment type="caution">
    <text evidence="4">The sequence shown here is derived from an EMBL/GenBank/DDBJ whole genome shotgun (WGS) entry which is preliminary data.</text>
</comment>
<name>A0A6I4SJV3_9SPHN</name>
<dbReference type="EMBL" id="WTYS01000001">
    <property type="protein sequence ID" value="MXO56141.1"/>
    <property type="molecule type" value="Genomic_DNA"/>
</dbReference>
<protein>
    <recommendedName>
        <fullName evidence="3">OmpR/PhoB-type domain-containing protein</fullName>
    </recommendedName>
</protein>
<keyword evidence="5" id="KW-1185">Reference proteome</keyword>
<sequence>MQQRTDGLAEPLYPTIVSEFGRIGHSHLPRTQRVGGLTLDLFHRDASAGGRWLRLHPREFEVLWSLADARGKALTKKMLLTNVWRIAHIPQSNRVEVTISRIRSKLHSAQLAWMIVTEPEGGYRLVCAGDAPKAKIEADQDEALDSFLRIGNDGQARN</sequence>
<keyword evidence="1 2" id="KW-0238">DNA-binding</keyword>
<dbReference type="Proteomes" id="UP000468943">
    <property type="component" value="Unassembled WGS sequence"/>
</dbReference>
<dbReference type="InterPro" id="IPR001867">
    <property type="entry name" value="OmpR/PhoB-type_DNA-bd"/>
</dbReference>
<dbReference type="GO" id="GO:0006355">
    <property type="term" value="P:regulation of DNA-templated transcription"/>
    <property type="evidence" value="ECO:0007669"/>
    <property type="project" value="InterPro"/>
</dbReference>
<dbReference type="GO" id="GO:0003677">
    <property type="term" value="F:DNA binding"/>
    <property type="evidence" value="ECO:0007669"/>
    <property type="project" value="UniProtKB-UniRule"/>
</dbReference>
<dbReference type="OrthoDB" id="7595335at2"/>